<protein>
    <submittedName>
        <fullName evidence="5">Transcriptional regulator, ArsR family</fullName>
    </submittedName>
</protein>
<dbReference type="Proteomes" id="UP000029843">
    <property type="component" value="Unassembled WGS sequence"/>
</dbReference>
<name>A0A099KTA1_COLPS</name>
<comment type="caution">
    <text evidence="5">The sequence shown here is derived from an EMBL/GenBank/DDBJ whole genome shotgun (WGS) entry which is preliminary data.</text>
</comment>
<dbReference type="NCBIfam" id="NF033788">
    <property type="entry name" value="HTH_metalloreg"/>
    <property type="match status" value="1"/>
</dbReference>
<evidence type="ECO:0000256" key="3">
    <source>
        <dbReference type="ARBA" id="ARBA00023163"/>
    </source>
</evidence>
<dbReference type="EMBL" id="JQED01000015">
    <property type="protein sequence ID" value="KGJ92903.1"/>
    <property type="molecule type" value="Genomic_DNA"/>
</dbReference>
<dbReference type="SUPFAM" id="SSF46785">
    <property type="entry name" value="Winged helix' DNA-binding domain"/>
    <property type="match status" value="1"/>
</dbReference>
<dbReference type="InterPro" id="IPR051011">
    <property type="entry name" value="Metal_resp_trans_reg"/>
</dbReference>
<proteinExistence type="predicted"/>
<evidence type="ECO:0000256" key="2">
    <source>
        <dbReference type="ARBA" id="ARBA00023125"/>
    </source>
</evidence>
<dbReference type="GO" id="GO:0003677">
    <property type="term" value="F:DNA binding"/>
    <property type="evidence" value="ECO:0007669"/>
    <property type="project" value="UniProtKB-KW"/>
</dbReference>
<dbReference type="CDD" id="cd00090">
    <property type="entry name" value="HTH_ARSR"/>
    <property type="match status" value="1"/>
</dbReference>
<keyword evidence="3" id="KW-0804">Transcription</keyword>
<accession>A0A099KTA1</accession>
<dbReference type="PROSITE" id="PS50987">
    <property type="entry name" value="HTH_ARSR_2"/>
    <property type="match status" value="1"/>
</dbReference>
<dbReference type="PANTHER" id="PTHR43132:SF2">
    <property type="entry name" value="ARSENICAL RESISTANCE OPERON REPRESSOR ARSR-RELATED"/>
    <property type="match status" value="1"/>
</dbReference>
<dbReference type="Gene3D" id="1.10.10.10">
    <property type="entry name" value="Winged helix-like DNA-binding domain superfamily/Winged helix DNA-binding domain"/>
    <property type="match status" value="1"/>
</dbReference>
<dbReference type="PATRIC" id="fig|28229.4.peg.1398"/>
<evidence type="ECO:0000313" key="5">
    <source>
        <dbReference type="EMBL" id="KGJ92903.1"/>
    </source>
</evidence>
<evidence type="ECO:0000256" key="1">
    <source>
        <dbReference type="ARBA" id="ARBA00023015"/>
    </source>
</evidence>
<dbReference type="PRINTS" id="PR00778">
    <property type="entry name" value="HTHARSR"/>
</dbReference>
<dbReference type="PANTHER" id="PTHR43132">
    <property type="entry name" value="ARSENICAL RESISTANCE OPERON REPRESSOR ARSR-RELATED"/>
    <property type="match status" value="1"/>
</dbReference>
<reference evidence="5 6" key="1">
    <citation type="submission" date="2014-08" db="EMBL/GenBank/DDBJ databases">
        <title>Genomic and Phenotypic Diversity of Colwellia psychrerythraea strains from Disparate Marine Basins.</title>
        <authorList>
            <person name="Techtmann S.M."/>
            <person name="Stelling S.C."/>
            <person name="Utturkar S.M."/>
            <person name="Alshibli N."/>
            <person name="Harris A."/>
            <person name="Brown S.D."/>
            <person name="Hazen T.C."/>
        </authorList>
    </citation>
    <scope>NUCLEOTIDE SEQUENCE [LARGE SCALE GENOMIC DNA]</scope>
    <source>
        <strain evidence="5 6">ND2E</strain>
    </source>
</reference>
<keyword evidence="1" id="KW-0805">Transcription regulation</keyword>
<evidence type="ECO:0000259" key="4">
    <source>
        <dbReference type="PROSITE" id="PS50987"/>
    </source>
</evidence>
<sequence length="112" mass="12579">MINNVETIAKALKELGHPTRLTIFKRLVKSGYRGVPVGIIMEELNIPASTLSHHVSSLASAKLIKQRREGTTLYCVVEYHSLLKVITFLQEECCIDDEVSEYNESETSESNI</sequence>
<feature type="domain" description="HTH arsR-type" evidence="4">
    <location>
        <begin position="1"/>
        <end position="100"/>
    </location>
</feature>
<dbReference type="RefSeq" id="WP_033093165.1">
    <property type="nucleotide sequence ID" value="NZ_JQED01000015.1"/>
</dbReference>
<keyword evidence="2" id="KW-0238">DNA-binding</keyword>
<dbReference type="SMART" id="SM00418">
    <property type="entry name" value="HTH_ARSR"/>
    <property type="match status" value="1"/>
</dbReference>
<dbReference type="InterPro" id="IPR011991">
    <property type="entry name" value="ArsR-like_HTH"/>
</dbReference>
<evidence type="ECO:0000313" key="6">
    <source>
        <dbReference type="Proteomes" id="UP000029843"/>
    </source>
</evidence>
<dbReference type="Pfam" id="PF12840">
    <property type="entry name" value="HTH_20"/>
    <property type="match status" value="1"/>
</dbReference>
<dbReference type="GO" id="GO:0003700">
    <property type="term" value="F:DNA-binding transcription factor activity"/>
    <property type="evidence" value="ECO:0007669"/>
    <property type="project" value="InterPro"/>
</dbReference>
<dbReference type="InterPro" id="IPR001845">
    <property type="entry name" value="HTH_ArsR_DNA-bd_dom"/>
</dbReference>
<dbReference type="AlphaFoldDB" id="A0A099KTA1"/>
<organism evidence="5 6">
    <name type="scientific">Colwellia psychrerythraea</name>
    <name type="common">Vibrio psychroerythus</name>
    <dbReference type="NCBI Taxonomy" id="28229"/>
    <lineage>
        <taxon>Bacteria</taxon>
        <taxon>Pseudomonadati</taxon>
        <taxon>Pseudomonadota</taxon>
        <taxon>Gammaproteobacteria</taxon>
        <taxon>Alteromonadales</taxon>
        <taxon>Colwelliaceae</taxon>
        <taxon>Colwellia</taxon>
    </lineage>
</organism>
<dbReference type="InterPro" id="IPR036388">
    <property type="entry name" value="WH-like_DNA-bd_sf"/>
</dbReference>
<dbReference type="InterPro" id="IPR036390">
    <property type="entry name" value="WH_DNA-bd_sf"/>
</dbReference>
<gene>
    <name evidence="5" type="ORF">ND2E_2369</name>
</gene>
<dbReference type="OrthoDB" id="5297460at2"/>